<dbReference type="InterPro" id="IPR026838">
    <property type="entry name" value="YheC/D"/>
</dbReference>
<comment type="caution">
    <text evidence="1">The sequence shown here is derived from an EMBL/GenBank/DDBJ whole genome shotgun (WGS) entry which is preliminary data.</text>
</comment>
<reference evidence="1 2" key="1">
    <citation type="submission" date="2017-03" db="EMBL/GenBank/DDBJ databases">
        <title>Isolation of Levoglucosan Utilizing Bacteria.</title>
        <authorList>
            <person name="Arya A.S."/>
        </authorList>
    </citation>
    <scope>NUCLEOTIDE SEQUENCE [LARGE SCALE GENOMIC DNA]</scope>
    <source>
        <strain evidence="1 2">MEC069</strain>
    </source>
</reference>
<dbReference type="AlphaFoldDB" id="A0A4Y8QBG1"/>
<sequence>MRVECSVSKINFHRTFKKVSQLRAYLPDTARGREPQIAWYLERYPAIFIKPNGGGRGIGVTKAWKKGALIYYVKEKGTPRTANSVRSLSKQLGLKKNPHIVQQAIHLAKVDGRPFDIRLMMMRDQLKRWKYIGMIAKVAGNQSVITNVARGKGYVMSIDHALQKSLGLTGARASEKKNEMIRLAKVCTRIYSKSRYDWQIGYDLAIDKDGKVWFIEINPTVPAHGLFRNETSTYRRIKQIAAFHKRQK</sequence>
<name>A0A4Y8QBG1_9BACL</name>
<evidence type="ECO:0000313" key="1">
    <source>
        <dbReference type="EMBL" id="TFE91786.1"/>
    </source>
</evidence>
<dbReference type="SUPFAM" id="SSF56059">
    <property type="entry name" value="Glutathione synthetase ATP-binding domain-like"/>
    <property type="match status" value="1"/>
</dbReference>
<proteinExistence type="predicted"/>
<evidence type="ECO:0008006" key="3">
    <source>
        <dbReference type="Google" id="ProtNLM"/>
    </source>
</evidence>
<accession>A0A4Y8QBG1</accession>
<dbReference type="OrthoDB" id="7869153at2"/>
<dbReference type="Pfam" id="PF14398">
    <property type="entry name" value="ATPgrasp_YheCD"/>
    <property type="match status" value="1"/>
</dbReference>
<gene>
    <name evidence="1" type="ORF">B5M42_00665</name>
</gene>
<dbReference type="Gene3D" id="3.30.470.20">
    <property type="entry name" value="ATP-grasp fold, B domain"/>
    <property type="match status" value="1"/>
</dbReference>
<organism evidence="1 2">
    <name type="scientific">Paenibacillus athensensis</name>
    <dbReference type="NCBI Taxonomy" id="1967502"/>
    <lineage>
        <taxon>Bacteria</taxon>
        <taxon>Bacillati</taxon>
        <taxon>Bacillota</taxon>
        <taxon>Bacilli</taxon>
        <taxon>Bacillales</taxon>
        <taxon>Paenibacillaceae</taxon>
        <taxon>Paenibacillus</taxon>
    </lineage>
</organism>
<evidence type="ECO:0000313" key="2">
    <source>
        <dbReference type="Proteomes" id="UP000298246"/>
    </source>
</evidence>
<dbReference type="EMBL" id="MYFO01000001">
    <property type="protein sequence ID" value="TFE91786.1"/>
    <property type="molecule type" value="Genomic_DNA"/>
</dbReference>
<protein>
    <recommendedName>
        <fullName evidence="3">ATP-grasp domain-containing protein</fullName>
    </recommendedName>
</protein>
<dbReference type="Proteomes" id="UP000298246">
    <property type="component" value="Unassembled WGS sequence"/>
</dbReference>
<keyword evidence="2" id="KW-1185">Reference proteome</keyword>